<feature type="domain" description="TLDc" evidence="1">
    <location>
        <begin position="1"/>
        <end position="48"/>
    </location>
</feature>
<protein>
    <recommendedName>
        <fullName evidence="1">TLDc domain-containing protein</fullName>
    </recommendedName>
</protein>
<name>A0A5J4V3E7_9EUKA</name>
<reference evidence="2 3" key="1">
    <citation type="submission" date="2019-03" db="EMBL/GenBank/DDBJ databases">
        <title>Single cell metagenomics reveals metabolic interactions within the superorganism composed of flagellate Streblomastix strix and complex community of Bacteroidetes bacteria on its surface.</title>
        <authorList>
            <person name="Treitli S.C."/>
            <person name="Kolisko M."/>
            <person name="Husnik F."/>
            <person name="Keeling P."/>
            <person name="Hampl V."/>
        </authorList>
    </citation>
    <scope>NUCLEOTIDE SEQUENCE [LARGE SCALE GENOMIC DNA]</scope>
    <source>
        <strain evidence="2">ST1C</strain>
    </source>
</reference>
<dbReference type="EMBL" id="SNRW01010022">
    <property type="protein sequence ID" value="KAA6377137.1"/>
    <property type="molecule type" value="Genomic_DNA"/>
</dbReference>
<evidence type="ECO:0000313" key="2">
    <source>
        <dbReference type="EMBL" id="KAA6377137.1"/>
    </source>
</evidence>
<evidence type="ECO:0000313" key="3">
    <source>
        <dbReference type="Proteomes" id="UP000324800"/>
    </source>
</evidence>
<sequence length="58" mass="6532">IAIGFNDIAIWMSGDITRGVTKECPTFDSPALTDPYEFDISLCELWTIASVKDFNQQF</sequence>
<organism evidence="2 3">
    <name type="scientific">Streblomastix strix</name>
    <dbReference type="NCBI Taxonomy" id="222440"/>
    <lineage>
        <taxon>Eukaryota</taxon>
        <taxon>Metamonada</taxon>
        <taxon>Preaxostyla</taxon>
        <taxon>Oxymonadida</taxon>
        <taxon>Streblomastigidae</taxon>
        <taxon>Streblomastix</taxon>
    </lineage>
</organism>
<dbReference type="AlphaFoldDB" id="A0A5J4V3E7"/>
<comment type="caution">
    <text evidence="2">The sequence shown here is derived from an EMBL/GenBank/DDBJ whole genome shotgun (WGS) entry which is preliminary data.</text>
</comment>
<accession>A0A5J4V3E7</accession>
<dbReference type="Pfam" id="PF07534">
    <property type="entry name" value="TLD"/>
    <property type="match status" value="1"/>
</dbReference>
<proteinExistence type="predicted"/>
<dbReference type="InterPro" id="IPR006571">
    <property type="entry name" value="TLDc_dom"/>
</dbReference>
<evidence type="ECO:0000259" key="1">
    <source>
        <dbReference type="Pfam" id="PF07534"/>
    </source>
</evidence>
<gene>
    <name evidence="2" type="ORF">EZS28_027334</name>
</gene>
<dbReference type="Proteomes" id="UP000324800">
    <property type="component" value="Unassembled WGS sequence"/>
</dbReference>
<dbReference type="OrthoDB" id="26679at2759"/>
<feature type="non-terminal residue" evidence="2">
    <location>
        <position position="1"/>
    </location>
</feature>